<evidence type="ECO:0000313" key="1">
    <source>
        <dbReference type="EMBL" id="KAJ1359301.1"/>
    </source>
</evidence>
<comment type="caution">
    <text evidence="1">The sequence shown here is derived from an EMBL/GenBank/DDBJ whole genome shotgun (WGS) entry which is preliminary data.</text>
</comment>
<keyword evidence="2" id="KW-1185">Reference proteome</keyword>
<accession>A0AAD5N0K2</accession>
<protein>
    <submittedName>
        <fullName evidence="1">Uncharacterized protein</fullName>
    </submittedName>
</protein>
<gene>
    <name evidence="1" type="ORF">KIN20_017994</name>
</gene>
<evidence type="ECO:0000313" key="2">
    <source>
        <dbReference type="Proteomes" id="UP001196413"/>
    </source>
</evidence>
<name>A0AAD5N0K2_PARTN</name>
<dbReference type="EMBL" id="JAHQIW010003596">
    <property type="protein sequence ID" value="KAJ1359301.1"/>
    <property type="molecule type" value="Genomic_DNA"/>
</dbReference>
<sequence length="52" mass="6074">MTQYEEWHISRLSKRTRRTWGACKSMVDVGRRGRAVDARQSARLGHVIFPES</sequence>
<reference evidence="1" key="1">
    <citation type="submission" date="2021-06" db="EMBL/GenBank/DDBJ databases">
        <title>Parelaphostrongylus tenuis whole genome reference sequence.</title>
        <authorList>
            <person name="Garwood T.J."/>
            <person name="Larsen P.A."/>
            <person name="Fountain-Jones N.M."/>
            <person name="Garbe J.R."/>
            <person name="Macchietto M.G."/>
            <person name="Kania S.A."/>
            <person name="Gerhold R.W."/>
            <person name="Richards J.E."/>
            <person name="Wolf T.M."/>
        </authorList>
    </citation>
    <scope>NUCLEOTIDE SEQUENCE</scope>
    <source>
        <strain evidence="1">MNPRO001-30</strain>
        <tissue evidence="1">Meninges</tissue>
    </source>
</reference>
<organism evidence="1 2">
    <name type="scientific">Parelaphostrongylus tenuis</name>
    <name type="common">Meningeal worm</name>
    <dbReference type="NCBI Taxonomy" id="148309"/>
    <lineage>
        <taxon>Eukaryota</taxon>
        <taxon>Metazoa</taxon>
        <taxon>Ecdysozoa</taxon>
        <taxon>Nematoda</taxon>
        <taxon>Chromadorea</taxon>
        <taxon>Rhabditida</taxon>
        <taxon>Rhabditina</taxon>
        <taxon>Rhabditomorpha</taxon>
        <taxon>Strongyloidea</taxon>
        <taxon>Metastrongylidae</taxon>
        <taxon>Parelaphostrongylus</taxon>
    </lineage>
</organism>
<proteinExistence type="predicted"/>
<dbReference type="AlphaFoldDB" id="A0AAD5N0K2"/>
<dbReference type="Proteomes" id="UP001196413">
    <property type="component" value="Unassembled WGS sequence"/>
</dbReference>